<dbReference type="InterPro" id="IPR001633">
    <property type="entry name" value="EAL_dom"/>
</dbReference>
<dbReference type="NCBIfam" id="TIGR00254">
    <property type="entry name" value="GGDEF"/>
    <property type="match status" value="1"/>
</dbReference>
<comment type="caution">
    <text evidence="11">The sequence shown here is derived from an EMBL/GenBank/DDBJ whole genome shotgun (WGS) entry which is preliminary data.</text>
</comment>
<dbReference type="EMBL" id="RPOK01000002">
    <property type="protein sequence ID" value="RPJ67387.1"/>
    <property type="molecule type" value="Genomic_DNA"/>
</dbReference>
<evidence type="ECO:0000259" key="9">
    <source>
        <dbReference type="PROSITE" id="PS50883"/>
    </source>
</evidence>
<dbReference type="Pfam" id="PF08447">
    <property type="entry name" value="PAS_3"/>
    <property type="match status" value="1"/>
</dbReference>
<dbReference type="CDD" id="cd01948">
    <property type="entry name" value="EAL"/>
    <property type="match status" value="1"/>
</dbReference>
<dbReference type="InterPro" id="IPR000160">
    <property type="entry name" value="GGDEF_dom"/>
</dbReference>
<proteinExistence type="predicted"/>
<dbReference type="Gene3D" id="2.10.70.100">
    <property type="match status" value="1"/>
</dbReference>
<evidence type="ECO:0000256" key="2">
    <source>
        <dbReference type="ARBA" id="ARBA00022741"/>
    </source>
</evidence>
<dbReference type="SMART" id="SM00267">
    <property type="entry name" value="GGDEF"/>
    <property type="match status" value="1"/>
</dbReference>
<keyword evidence="4" id="KW-0067">ATP-binding</keyword>
<feature type="domain" description="GGDEF" evidence="10">
    <location>
        <begin position="429"/>
        <end position="567"/>
    </location>
</feature>
<feature type="domain" description="EAL" evidence="9">
    <location>
        <begin position="576"/>
        <end position="830"/>
    </location>
</feature>
<dbReference type="PROSITE" id="PS50883">
    <property type="entry name" value="EAL"/>
    <property type="match status" value="1"/>
</dbReference>
<dbReference type="PROSITE" id="PS50113">
    <property type="entry name" value="PAC"/>
    <property type="match status" value="1"/>
</dbReference>
<evidence type="ECO:0000259" key="7">
    <source>
        <dbReference type="PROSITE" id="PS50112"/>
    </source>
</evidence>
<evidence type="ECO:0000313" key="11">
    <source>
        <dbReference type="EMBL" id="RPJ67387.1"/>
    </source>
</evidence>
<dbReference type="PANTHER" id="PTHR33121">
    <property type="entry name" value="CYCLIC DI-GMP PHOSPHODIESTERASE PDEF"/>
    <property type="match status" value="1"/>
</dbReference>
<comment type="function">
    <text evidence="5">Putative oxygen sensor; modulates the activity of FixJ, a transcriptional activator of nitrogen fixation fixK gene. FixL probably acts as a kinase that phosphorylates FixJ.</text>
</comment>
<evidence type="ECO:0000256" key="6">
    <source>
        <dbReference type="ARBA" id="ARBA00070616"/>
    </source>
</evidence>
<dbReference type="Pfam" id="PF00990">
    <property type="entry name" value="GGDEF"/>
    <property type="match status" value="1"/>
</dbReference>
<organism evidence="11 12">
    <name type="scientific">Alteromonas sediminis</name>
    <dbReference type="NCBI Taxonomy" id="2259342"/>
    <lineage>
        <taxon>Bacteria</taxon>
        <taxon>Pseudomonadati</taxon>
        <taxon>Pseudomonadota</taxon>
        <taxon>Gammaproteobacteria</taxon>
        <taxon>Alteromonadales</taxon>
        <taxon>Alteromonadaceae</taxon>
        <taxon>Alteromonas/Salinimonas group</taxon>
        <taxon>Alteromonas</taxon>
    </lineage>
</organism>
<keyword evidence="3" id="KW-0418">Kinase</keyword>
<dbReference type="AlphaFoldDB" id="A0A3N5Y0X3"/>
<dbReference type="Pfam" id="PF00563">
    <property type="entry name" value="EAL"/>
    <property type="match status" value="1"/>
</dbReference>
<dbReference type="OrthoDB" id="6341453at2"/>
<dbReference type="SUPFAM" id="SSF141868">
    <property type="entry name" value="EAL domain-like"/>
    <property type="match status" value="1"/>
</dbReference>
<dbReference type="PANTHER" id="PTHR33121:SF70">
    <property type="entry name" value="SIGNALING PROTEIN YKOW"/>
    <property type="match status" value="1"/>
</dbReference>
<sequence>MYKYKDSFGTEELSDIVADQKERQYSYMEKLKEEINAYSVCLQSIKQNGIFTLLTVGEADIDLPVMAEKVLHEGYYSEKDSKNTIYLGCAIKNGKGDNIGVLACYCPDLPNNSDLIHKLTTLYADKISIFVQKCFGEKRLESYLVLVDKIQAISKTGAWEYNFENGQVYWSEEIYRIHGLPSEHQLSPEQAINFYAENERPIITAAFNRVVSEGKSYDLELEFFDHAGNKKWIRTTGTPEFDSQGQVIRAYGAFEDITEQKLLTLSVEEKKAKIANIFDNINDAILTINSSGIITHCNQVANKMFGYADDELIGSNVCLLMPEPHASMHSGYIAHFEKTRQAKIIGIGRQLPAQRKNGEIFQMELSLTESIEDGKVQYIGTIRDISERIKAEDTIYNIAYTDSVTGLRNFRWFEVVCQELMNLAMREAKHIHLLLLDIDAMSTFNQKYGFKEGDRAMKQIAENIQNVIPLHYTIFRYQSDSFILLSDELYAPETLSDASFEDIKHTLLDPQNFYLDIKHNTVSLAASVGSAVCNPDQHSFESVLGVLEHARKVAKQDSPMGFFHIDDKAFAAYNRFIAINNLLSQPQKISGLSLHFQPQFNNDGHLFSCEALLRWNDKDMGFISPAEFIPLAEENNAIIEIGQWVIEESCAFIKQLQDKGFSLSVSINVSVKQILMPDFSSGFINTLEKQGIDPSRIVIEITETVLISNIAVVKETMSTLAERGIRFSIDDFGTGYSSLAYLKELPISEIKIDKYFIDDIQCNDESKSYAIVDAIINMSKALGAVCVAEGVESESQFHYLKRHGCSLYQGYYFSKPISMTHFVSFLEKRAQSTVNI</sequence>
<evidence type="ECO:0000259" key="10">
    <source>
        <dbReference type="PROSITE" id="PS50887"/>
    </source>
</evidence>
<dbReference type="Gene3D" id="3.30.450.20">
    <property type="entry name" value="PAS domain"/>
    <property type="match status" value="2"/>
</dbReference>
<name>A0A3N5Y0X3_9ALTE</name>
<evidence type="ECO:0000256" key="4">
    <source>
        <dbReference type="ARBA" id="ARBA00022840"/>
    </source>
</evidence>
<keyword evidence="1" id="KW-0808">Transferase</keyword>
<dbReference type="InterPro" id="IPR000700">
    <property type="entry name" value="PAS-assoc_C"/>
</dbReference>
<dbReference type="SUPFAM" id="SSF55073">
    <property type="entry name" value="Nucleotide cyclase"/>
    <property type="match status" value="1"/>
</dbReference>
<gene>
    <name evidence="11" type="ORF">DRW07_07640</name>
</gene>
<dbReference type="SMART" id="SM00052">
    <property type="entry name" value="EAL"/>
    <property type="match status" value="1"/>
</dbReference>
<evidence type="ECO:0000256" key="3">
    <source>
        <dbReference type="ARBA" id="ARBA00022777"/>
    </source>
</evidence>
<dbReference type="RefSeq" id="WP_124027287.1">
    <property type="nucleotide sequence ID" value="NZ_JBHRSN010000015.1"/>
</dbReference>
<dbReference type="PROSITE" id="PS50887">
    <property type="entry name" value="GGDEF"/>
    <property type="match status" value="1"/>
</dbReference>
<feature type="domain" description="PAC" evidence="8">
    <location>
        <begin position="217"/>
        <end position="269"/>
    </location>
</feature>
<evidence type="ECO:0000259" key="8">
    <source>
        <dbReference type="PROSITE" id="PS50113"/>
    </source>
</evidence>
<dbReference type="Pfam" id="PF00989">
    <property type="entry name" value="PAS"/>
    <property type="match status" value="1"/>
</dbReference>
<dbReference type="InterPro" id="IPR000014">
    <property type="entry name" value="PAS"/>
</dbReference>
<dbReference type="SUPFAM" id="SSF55785">
    <property type="entry name" value="PYP-like sensor domain (PAS domain)"/>
    <property type="match status" value="2"/>
</dbReference>
<dbReference type="SMART" id="SM00091">
    <property type="entry name" value="PAS"/>
    <property type="match status" value="1"/>
</dbReference>
<accession>A0A3N5Y0X3</accession>
<dbReference type="CDD" id="cd00130">
    <property type="entry name" value="PAS"/>
    <property type="match status" value="2"/>
</dbReference>
<feature type="domain" description="PAS" evidence="7">
    <location>
        <begin position="270"/>
        <end position="328"/>
    </location>
</feature>
<dbReference type="Gene3D" id="3.30.70.270">
    <property type="match status" value="1"/>
</dbReference>
<dbReference type="FunFam" id="3.30.450.20:FF:000060">
    <property type="entry name" value="Sensor protein FixL"/>
    <property type="match status" value="1"/>
</dbReference>
<dbReference type="InterPro" id="IPR001610">
    <property type="entry name" value="PAC"/>
</dbReference>
<dbReference type="GO" id="GO:0016301">
    <property type="term" value="F:kinase activity"/>
    <property type="evidence" value="ECO:0007669"/>
    <property type="project" value="UniProtKB-KW"/>
</dbReference>
<dbReference type="CDD" id="cd01949">
    <property type="entry name" value="GGDEF"/>
    <property type="match status" value="1"/>
</dbReference>
<protein>
    <recommendedName>
        <fullName evidence="6">Sensor protein FixL</fullName>
    </recommendedName>
</protein>
<reference evidence="11 12" key="1">
    <citation type="submission" date="2018-11" db="EMBL/GenBank/DDBJ databases">
        <authorList>
            <person name="Ye M.-Q."/>
            <person name="Du Z.-J."/>
        </authorList>
    </citation>
    <scope>NUCLEOTIDE SEQUENCE [LARGE SCALE GENOMIC DNA]</scope>
    <source>
        <strain evidence="11 12">U0105</strain>
    </source>
</reference>
<dbReference type="GO" id="GO:0071111">
    <property type="term" value="F:cyclic-guanylate-specific phosphodiesterase activity"/>
    <property type="evidence" value="ECO:0007669"/>
    <property type="project" value="InterPro"/>
</dbReference>
<dbReference type="GO" id="GO:0006355">
    <property type="term" value="P:regulation of DNA-templated transcription"/>
    <property type="evidence" value="ECO:0007669"/>
    <property type="project" value="InterPro"/>
</dbReference>
<dbReference type="InterPro" id="IPR035919">
    <property type="entry name" value="EAL_sf"/>
</dbReference>
<keyword evidence="2" id="KW-0547">Nucleotide-binding</keyword>
<keyword evidence="12" id="KW-1185">Reference proteome</keyword>
<dbReference type="Gene3D" id="3.20.20.450">
    <property type="entry name" value="EAL domain"/>
    <property type="match status" value="1"/>
</dbReference>
<dbReference type="NCBIfam" id="TIGR00229">
    <property type="entry name" value="sensory_box"/>
    <property type="match status" value="1"/>
</dbReference>
<dbReference type="InterPro" id="IPR029787">
    <property type="entry name" value="Nucleotide_cyclase"/>
</dbReference>
<dbReference type="InterPro" id="IPR035965">
    <property type="entry name" value="PAS-like_dom_sf"/>
</dbReference>
<evidence type="ECO:0000313" key="12">
    <source>
        <dbReference type="Proteomes" id="UP000275281"/>
    </source>
</evidence>
<dbReference type="InterPro" id="IPR013655">
    <property type="entry name" value="PAS_fold_3"/>
</dbReference>
<evidence type="ECO:0000256" key="1">
    <source>
        <dbReference type="ARBA" id="ARBA00022679"/>
    </source>
</evidence>
<dbReference type="InterPro" id="IPR043128">
    <property type="entry name" value="Rev_trsase/Diguanyl_cyclase"/>
</dbReference>
<dbReference type="Proteomes" id="UP000275281">
    <property type="component" value="Unassembled WGS sequence"/>
</dbReference>
<evidence type="ECO:0000256" key="5">
    <source>
        <dbReference type="ARBA" id="ARBA00059827"/>
    </source>
</evidence>
<dbReference type="InterPro" id="IPR013767">
    <property type="entry name" value="PAS_fold"/>
</dbReference>
<dbReference type="SMART" id="SM00086">
    <property type="entry name" value="PAC"/>
    <property type="match status" value="2"/>
</dbReference>
<dbReference type="GO" id="GO:0005524">
    <property type="term" value="F:ATP binding"/>
    <property type="evidence" value="ECO:0007669"/>
    <property type="project" value="UniProtKB-KW"/>
</dbReference>
<dbReference type="InterPro" id="IPR050706">
    <property type="entry name" value="Cyclic-di-GMP_PDE-like"/>
</dbReference>
<dbReference type="PROSITE" id="PS50112">
    <property type="entry name" value="PAS"/>
    <property type="match status" value="1"/>
</dbReference>